<evidence type="ECO:0000256" key="2">
    <source>
        <dbReference type="ARBA" id="ARBA00008571"/>
    </source>
</evidence>
<dbReference type="PANTHER" id="PTHR39585:SF1">
    <property type="entry name" value="FAD ASSEMBLY FACTOR SDHE"/>
    <property type="match status" value="1"/>
</dbReference>
<dbReference type="SUPFAM" id="SSF109910">
    <property type="entry name" value="YgfY-like"/>
    <property type="match status" value="1"/>
</dbReference>
<keyword evidence="4" id="KW-0963">Cytoplasm</keyword>
<dbReference type="InterPro" id="IPR036714">
    <property type="entry name" value="SDH_sf"/>
</dbReference>
<evidence type="ECO:0000256" key="3">
    <source>
        <dbReference type="ARBA" id="ARBA00019418"/>
    </source>
</evidence>
<sequence length="82" mass="9853">MDEERGARLRRLRWHCRRALLELDLMFQRFWDRVGDGVDAADEAALERLVGMEDHDLWDLVSGRQETDDRQLKDMLERLRQA</sequence>
<dbReference type="PANTHER" id="PTHR39585">
    <property type="entry name" value="FAD ASSEMBLY FACTOR SDHE"/>
    <property type="match status" value="1"/>
</dbReference>
<name>A0A809R0D3_9PROT</name>
<dbReference type="AlphaFoldDB" id="A0A809R0D3"/>
<dbReference type="InterPro" id="IPR050531">
    <property type="entry name" value="SdhE_FAD_assembly_factor"/>
</dbReference>
<evidence type="ECO:0000256" key="5">
    <source>
        <dbReference type="ARBA" id="ARBA00023186"/>
    </source>
</evidence>
<evidence type="ECO:0000256" key="4">
    <source>
        <dbReference type="ARBA" id="ARBA00022490"/>
    </source>
</evidence>
<dbReference type="Proteomes" id="UP000662914">
    <property type="component" value="Chromosome"/>
</dbReference>
<dbReference type="Gene3D" id="1.10.150.250">
    <property type="entry name" value="Flavinator of succinate dehydrogenase"/>
    <property type="match status" value="1"/>
</dbReference>
<accession>A0A809R0D3</accession>
<dbReference type="KEGG" id="ddz:DSYM_17990"/>
<protein>
    <recommendedName>
        <fullName evidence="3">FAD assembly factor SdhE</fullName>
    </recommendedName>
</protein>
<dbReference type="GO" id="GO:0005737">
    <property type="term" value="C:cytoplasm"/>
    <property type="evidence" value="ECO:0007669"/>
    <property type="project" value="UniProtKB-SubCell"/>
</dbReference>
<gene>
    <name evidence="6" type="ORF">DSYM_17990</name>
</gene>
<keyword evidence="5" id="KW-0143">Chaperone</keyword>
<dbReference type="GO" id="GO:0006105">
    <property type="term" value="P:succinate metabolic process"/>
    <property type="evidence" value="ECO:0007669"/>
    <property type="project" value="TreeGrafter"/>
</dbReference>
<dbReference type="InterPro" id="IPR005631">
    <property type="entry name" value="SDH"/>
</dbReference>
<dbReference type="Pfam" id="PF03937">
    <property type="entry name" value="Sdh5"/>
    <property type="match status" value="1"/>
</dbReference>
<comment type="similarity">
    <text evidence="2">Belongs to the SdhE FAD assembly factor family.</text>
</comment>
<evidence type="ECO:0000313" key="6">
    <source>
        <dbReference type="EMBL" id="BBO21100.1"/>
    </source>
</evidence>
<evidence type="ECO:0000313" key="7">
    <source>
        <dbReference type="Proteomes" id="UP000662914"/>
    </source>
</evidence>
<organism evidence="6 7">
    <name type="scientific">Candidatus Desulfobacillus denitrificans</name>
    <dbReference type="NCBI Taxonomy" id="2608985"/>
    <lineage>
        <taxon>Bacteria</taxon>
        <taxon>Pseudomonadati</taxon>
        <taxon>Pseudomonadota</taxon>
        <taxon>Betaproteobacteria</taxon>
        <taxon>Candidatus Desulfobacillus</taxon>
    </lineage>
</organism>
<dbReference type="EMBL" id="AP021857">
    <property type="protein sequence ID" value="BBO21100.1"/>
    <property type="molecule type" value="Genomic_DNA"/>
</dbReference>
<proteinExistence type="inferred from homology"/>
<reference evidence="6" key="1">
    <citation type="journal article" name="DNA Res.">
        <title>The physiological potential of anammox bacteria as revealed by their core genome structure.</title>
        <authorList>
            <person name="Okubo T."/>
            <person name="Toyoda A."/>
            <person name="Fukuhara K."/>
            <person name="Uchiyama I."/>
            <person name="Harigaya Y."/>
            <person name="Kuroiwa M."/>
            <person name="Suzuki T."/>
            <person name="Murakami Y."/>
            <person name="Suwa Y."/>
            <person name="Takami H."/>
        </authorList>
    </citation>
    <scope>NUCLEOTIDE SEQUENCE</scope>
    <source>
        <strain evidence="6">317325-3</strain>
    </source>
</reference>
<evidence type="ECO:0000256" key="1">
    <source>
        <dbReference type="ARBA" id="ARBA00004496"/>
    </source>
</evidence>
<comment type="subcellular location">
    <subcellularLocation>
        <location evidence="1">Cytoplasm</location>
    </subcellularLocation>
</comment>